<keyword evidence="6" id="KW-0433">Leucine-rich repeat</keyword>
<dbReference type="EC" id="2.7.11.1" evidence="3"/>
<evidence type="ECO:0000256" key="3">
    <source>
        <dbReference type="ARBA" id="ARBA00012513"/>
    </source>
</evidence>
<keyword evidence="10" id="KW-0677">Repeat</keyword>
<dbReference type="PANTHER" id="PTHR48053">
    <property type="entry name" value="LEUCINE RICH REPEAT FAMILY PROTEIN, EXPRESSED"/>
    <property type="match status" value="1"/>
</dbReference>
<evidence type="ECO:0000256" key="10">
    <source>
        <dbReference type="ARBA" id="ARBA00022737"/>
    </source>
</evidence>
<evidence type="ECO:0000256" key="9">
    <source>
        <dbReference type="ARBA" id="ARBA00022729"/>
    </source>
</evidence>
<evidence type="ECO:0000256" key="11">
    <source>
        <dbReference type="ARBA" id="ARBA00022741"/>
    </source>
</evidence>
<keyword evidence="5 21" id="KW-0723">Serine/threonine-protein kinase</keyword>
<comment type="subcellular location">
    <subcellularLocation>
        <location evidence="1">Cell membrane</location>
        <topology evidence="1">Single-pass type I membrane protein</topology>
    </subcellularLocation>
</comment>
<dbReference type="PANTHER" id="PTHR48053:SF113">
    <property type="entry name" value="PROTEIN KINASE DOMAIN-CONTAINING PROTEIN"/>
    <property type="match status" value="1"/>
</dbReference>
<comment type="catalytic activity">
    <reaction evidence="18">
        <text>L-threonyl-[protein] + ATP = O-phospho-L-threonyl-[protein] + ADP + H(+)</text>
        <dbReference type="Rhea" id="RHEA:46608"/>
        <dbReference type="Rhea" id="RHEA-COMP:11060"/>
        <dbReference type="Rhea" id="RHEA-COMP:11605"/>
        <dbReference type="ChEBI" id="CHEBI:15378"/>
        <dbReference type="ChEBI" id="CHEBI:30013"/>
        <dbReference type="ChEBI" id="CHEBI:30616"/>
        <dbReference type="ChEBI" id="CHEBI:61977"/>
        <dbReference type="ChEBI" id="CHEBI:456216"/>
        <dbReference type="EC" id="2.7.11.1"/>
    </reaction>
</comment>
<evidence type="ECO:0000256" key="6">
    <source>
        <dbReference type="ARBA" id="ARBA00022614"/>
    </source>
</evidence>
<dbReference type="Gene3D" id="3.80.10.10">
    <property type="entry name" value="Ribonuclease Inhibitor"/>
    <property type="match status" value="2"/>
</dbReference>
<dbReference type="FunFam" id="3.80.10.10:FF:000111">
    <property type="entry name" value="LRR receptor-like serine/threonine-protein kinase ERECTA"/>
    <property type="match status" value="1"/>
</dbReference>
<dbReference type="GO" id="GO:0006950">
    <property type="term" value="P:response to stress"/>
    <property type="evidence" value="ECO:0007669"/>
    <property type="project" value="UniProtKB-ARBA"/>
</dbReference>
<evidence type="ECO:0000256" key="21">
    <source>
        <dbReference type="RuleBase" id="RU000304"/>
    </source>
</evidence>
<dbReference type="PROSITE" id="PS51450">
    <property type="entry name" value="LRR"/>
    <property type="match status" value="1"/>
</dbReference>
<evidence type="ECO:0000256" key="17">
    <source>
        <dbReference type="ARBA" id="ARBA00023180"/>
    </source>
</evidence>
<dbReference type="PROSITE" id="PS00107">
    <property type="entry name" value="PROTEIN_KINASE_ATP"/>
    <property type="match status" value="1"/>
</dbReference>
<dbReference type="Proteomes" id="UP000250321">
    <property type="component" value="Unassembled WGS sequence"/>
</dbReference>
<accession>A0A314YY69</accession>
<evidence type="ECO:0000259" key="22">
    <source>
        <dbReference type="PROSITE" id="PS50011"/>
    </source>
</evidence>
<dbReference type="GO" id="GO:0005524">
    <property type="term" value="F:ATP binding"/>
    <property type="evidence" value="ECO:0007669"/>
    <property type="project" value="UniProtKB-UniRule"/>
</dbReference>
<keyword evidence="12 23" id="KW-0418">Kinase</keyword>
<dbReference type="EMBL" id="PJQY01000288">
    <property type="protein sequence ID" value="PQQ13762.1"/>
    <property type="molecule type" value="Genomic_DNA"/>
</dbReference>
<proteinExistence type="inferred from homology"/>
<dbReference type="PROSITE" id="PS00108">
    <property type="entry name" value="PROTEIN_KINASE_ST"/>
    <property type="match status" value="1"/>
</dbReference>
<sequence length="480" mass="53266">MDKFDMGSNLLNGSIPSSLRSWTDLSTLILSDNSFTGEIPRFFAEFEKLIELRLGGNLFAGAIPSSIGALVSLSYALNFSNNALTGRIPSELGKLTSLQQLDLSHNNLTGTLKALDHMISLTELDVSDNNFTGSVPETLMKLLNSSPLSFLGNPYLCTEQELEVSAQDGLSSLLKEVMEATENLNDQYIIGKGAHGTVYEASLAPDKDYAVKKLVFAGHEGRRSSMVREIQTLGTIRHRNLVKLEDFWLRKDHGLILYKYMENGSLHDALHEIKPPPTLEWSVRHRIALGTAYGLEYLHFDCDPCIVHRDVKPMNILLDSDMEPHVADFGIAKLLDQSSASTLSAAVVGTAGYIAPENASRPSTSVESDVYSYGVVLLELITRKKALDPAFGEQTDIVGWARSAWSNTEDIDQIVDSSLKEELPHSNIIYQIVDVLMVAFRCTDKNPRKRPTMRDVIQQLLDANPQVRKRRILNSRNGLF</sequence>
<keyword evidence="11 20" id="KW-0547">Nucleotide-binding</keyword>
<dbReference type="SUPFAM" id="SSF52058">
    <property type="entry name" value="L domain-like"/>
    <property type="match status" value="1"/>
</dbReference>
<feature type="domain" description="Protein kinase" evidence="22">
    <location>
        <begin position="184"/>
        <end position="467"/>
    </location>
</feature>
<evidence type="ECO:0000256" key="15">
    <source>
        <dbReference type="ARBA" id="ARBA00023136"/>
    </source>
</evidence>
<dbReference type="InterPro" id="IPR008271">
    <property type="entry name" value="Ser/Thr_kinase_AS"/>
</dbReference>
<dbReference type="Gene3D" id="1.10.510.10">
    <property type="entry name" value="Transferase(Phosphotransferase) domain 1"/>
    <property type="match status" value="1"/>
</dbReference>
<keyword evidence="9" id="KW-0732">Signal</keyword>
<keyword evidence="15" id="KW-0472">Membrane</keyword>
<dbReference type="STRING" id="2094558.A0A314YY69"/>
<protein>
    <recommendedName>
        <fullName evidence="3">non-specific serine/threonine protein kinase</fullName>
        <ecNumber evidence="3">2.7.11.1</ecNumber>
    </recommendedName>
</protein>
<evidence type="ECO:0000256" key="8">
    <source>
        <dbReference type="ARBA" id="ARBA00022692"/>
    </source>
</evidence>
<reference evidence="23 24" key="1">
    <citation type="submission" date="2018-02" db="EMBL/GenBank/DDBJ databases">
        <title>Draft genome of wild Prunus yedoensis var. nudiflora.</title>
        <authorList>
            <person name="Baek S."/>
            <person name="Kim J.-H."/>
            <person name="Choi K."/>
            <person name="Kim G.-B."/>
            <person name="Cho A."/>
            <person name="Jang H."/>
            <person name="Shin C.-H."/>
            <person name="Yu H.-J."/>
            <person name="Mun J.-H."/>
        </authorList>
    </citation>
    <scope>NUCLEOTIDE SEQUENCE [LARGE SCALE GENOMIC DNA]</scope>
    <source>
        <strain evidence="24">cv. Jeju island</strain>
        <tissue evidence="23">Leaf</tissue>
    </source>
</reference>
<evidence type="ECO:0000313" key="24">
    <source>
        <dbReference type="Proteomes" id="UP000250321"/>
    </source>
</evidence>
<dbReference type="PROSITE" id="PS50011">
    <property type="entry name" value="PROTEIN_KINASE_DOM"/>
    <property type="match status" value="1"/>
</dbReference>
<keyword evidence="8" id="KW-0812">Transmembrane</keyword>
<keyword evidence="17" id="KW-0325">Glycoprotein</keyword>
<evidence type="ECO:0000256" key="18">
    <source>
        <dbReference type="ARBA" id="ARBA00047899"/>
    </source>
</evidence>
<keyword evidence="4" id="KW-1003">Cell membrane</keyword>
<keyword evidence="24" id="KW-1185">Reference proteome</keyword>
<dbReference type="OrthoDB" id="676979at2759"/>
<evidence type="ECO:0000256" key="7">
    <source>
        <dbReference type="ARBA" id="ARBA00022679"/>
    </source>
</evidence>
<evidence type="ECO:0000256" key="14">
    <source>
        <dbReference type="ARBA" id="ARBA00022989"/>
    </source>
</evidence>
<feature type="binding site" evidence="20">
    <location>
        <position position="213"/>
    </location>
    <ligand>
        <name>ATP</name>
        <dbReference type="ChEBI" id="CHEBI:30616"/>
    </ligand>
</feature>
<evidence type="ECO:0000256" key="5">
    <source>
        <dbReference type="ARBA" id="ARBA00022527"/>
    </source>
</evidence>
<evidence type="ECO:0000256" key="13">
    <source>
        <dbReference type="ARBA" id="ARBA00022840"/>
    </source>
</evidence>
<evidence type="ECO:0000256" key="20">
    <source>
        <dbReference type="PROSITE-ProRule" id="PRU10141"/>
    </source>
</evidence>
<dbReference type="FunFam" id="3.30.200.20:FF:000260">
    <property type="entry name" value="LRR receptor-like serine/threonine-protein kinase RPK2"/>
    <property type="match status" value="1"/>
</dbReference>
<comment type="caution">
    <text evidence="23">The sequence shown here is derived from an EMBL/GenBank/DDBJ whole genome shotgun (WGS) entry which is preliminary data.</text>
</comment>
<organism evidence="23 24">
    <name type="scientific">Prunus yedoensis var. nudiflora</name>
    <dbReference type="NCBI Taxonomy" id="2094558"/>
    <lineage>
        <taxon>Eukaryota</taxon>
        <taxon>Viridiplantae</taxon>
        <taxon>Streptophyta</taxon>
        <taxon>Embryophyta</taxon>
        <taxon>Tracheophyta</taxon>
        <taxon>Spermatophyta</taxon>
        <taxon>Magnoliopsida</taxon>
        <taxon>eudicotyledons</taxon>
        <taxon>Gunneridae</taxon>
        <taxon>Pentapetalae</taxon>
        <taxon>rosids</taxon>
        <taxon>fabids</taxon>
        <taxon>Rosales</taxon>
        <taxon>Rosaceae</taxon>
        <taxon>Amygdaloideae</taxon>
        <taxon>Amygdaleae</taxon>
        <taxon>Prunus</taxon>
    </lineage>
</organism>
<dbReference type="FunFam" id="1.10.510.10:FF:000569">
    <property type="entry name" value="Serine/threonine-protein kinase-like protein CCR4"/>
    <property type="match status" value="1"/>
</dbReference>
<dbReference type="Pfam" id="PF00069">
    <property type="entry name" value="Pkinase"/>
    <property type="match status" value="1"/>
</dbReference>
<dbReference type="Pfam" id="PF12799">
    <property type="entry name" value="LRR_4"/>
    <property type="match status" value="1"/>
</dbReference>
<evidence type="ECO:0000256" key="16">
    <source>
        <dbReference type="ARBA" id="ARBA00023170"/>
    </source>
</evidence>
<dbReference type="AlphaFoldDB" id="A0A314YY69"/>
<evidence type="ECO:0000256" key="12">
    <source>
        <dbReference type="ARBA" id="ARBA00022777"/>
    </source>
</evidence>
<dbReference type="InterPro" id="IPR032675">
    <property type="entry name" value="LRR_dom_sf"/>
</dbReference>
<dbReference type="InterPro" id="IPR000719">
    <property type="entry name" value="Prot_kinase_dom"/>
</dbReference>
<dbReference type="SMART" id="SM00220">
    <property type="entry name" value="S_TKc"/>
    <property type="match status" value="1"/>
</dbReference>
<gene>
    <name evidence="23" type="ORF">Pyn_07203</name>
</gene>
<evidence type="ECO:0000256" key="19">
    <source>
        <dbReference type="ARBA" id="ARBA00048679"/>
    </source>
</evidence>
<comment type="similarity">
    <text evidence="21">Belongs to the protein kinase superfamily.</text>
</comment>
<evidence type="ECO:0000256" key="1">
    <source>
        <dbReference type="ARBA" id="ARBA00004251"/>
    </source>
</evidence>
<dbReference type="InterPro" id="IPR017441">
    <property type="entry name" value="Protein_kinase_ATP_BS"/>
</dbReference>
<keyword evidence="16 23" id="KW-0675">Receptor</keyword>
<name>A0A314YY69_PRUYE</name>
<comment type="catalytic activity">
    <reaction evidence="19">
        <text>L-seryl-[protein] + ATP = O-phospho-L-seryl-[protein] + ADP + H(+)</text>
        <dbReference type="Rhea" id="RHEA:17989"/>
        <dbReference type="Rhea" id="RHEA-COMP:9863"/>
        <dbReference type="Rhea" id="RHEA-COMP:11604"/>
        <dbReference type="ChEBI" id="CHEBI:15378"/>
        <dbReference type="ChEBI" id="CHEBI:29999"/>
        <dbReference type="ChEBI" id="CHEBI:30616"/>
        <dbReference type="ChEBI" id="CHEBI:83421"/>
        <dbReference type="ChEBI" id="CHEBI:456216"/>
        <dbReference type="EC" id="2.7.11.1"/>
    </reaction>
</comment>
<dbReference type="GO" id="GO:0005886">
    <property type="term" value="C:plasma membrane"/>
    <property type="evidence" value="ECO:0007669"/>
    <property type="project" value="UniProtKB-SubCell"/>
</dbReference>
<comment type="similarity">
    <text evidence="2">Belongs to the RLP family.</text>
</comment>
<dbReference type="GO" id="GO:0004674">
    <property type="term" value="F:protein serine/threonine kinase activity"/>
    <property type="evidence" value="ECO:0007669"/>
    <property type="project" value="UniProtKB-KW"/>
</dbReference>
<dbReference type="InterPro" id="IPR001611">
    <property type="entry name" value="Leu-rich_rpt"/>
</dbReference>
<dbReference type="Pfam" id="PF00560">
    <property type="entry name" value="LRR_1"/>
    <property type="match status" value="2"/>
</dbReference>
<dbReference type="InterPro" id="IPR051716">
    <property type="entry name" value="Plant_RL_S/T_kinase"/>
</dbReference>
<evidence type="ECO:0000256" key="4">
    <source>
        <dbReference type="ARBA" id="ARBA00022475"/>
    </source>
</evidence>
<dbReference type="InterPro" id="IPR025875">
    <property type="entry name" value="Leu-rich_rpt_4"/>
</dbReference>
<evidence type="ECO:0000256" key="2">
    <source>
        <dbReference type="ARBA" id="ARBA00009592"/>
    </source>
</evidence>
<keyword evidence="14" id="KW-1133">Transmembrane helix</keyword>
<dbReference type="Gene3D" id="3.30.200.20">
    <property type="entry name" value="Phosphorylase Kinase, domain 1"/>
    <property type="match status" value="1"/>
</dbReference>
<keyword evidence="13 20" id="KW-0067">ATP-binding</keyword>
<keyword evidence="7" id="KW-0808">Transferase</keyword>
<dbReference type="SUPFAM" id="SSF56112">
    <property type="entry name" value="Protein kinase-like (PK-like)"/>
    <property type="match status" value="1"/>
</dbReference>
<dbReference type="InterPro" id="IPR011009">
    <property type="entry name" value="Kinase-like_dom_sf"/>
</dbReference>
<evidence type="ECO:0000313" key="23">
    <source>
        <dbReference type="EMBL" id="PQQ13762.1"/>
    </source>
</evidence>